<evidence type="ECO:0000259" key="28">
    <source>
        <dbReference type="PROSITE" id="PS51117"/>
    </source>
</evidence>
<dbReference type="PROSITE" id="PS51117">
    <property type="entry name" value="LAMININ_NTER"/>
    <property type="match status" value="1"/>
</dbReference>
<dbReference type="InterPro" id="IPR056863">
    <property type="entry name" value="LMN_ATRN_NET-like_EGF"/>
</dbReference>
<dbReference type="FunFam" id="2.10.25.10:FF:000090">
    <property type="entry name" value="laminin subunit alpha"/>
    <property type="match status" value="2"/>
</dbReference>
<feature type="compositionally biased region" description="Acidic residues" evidence="25">
    <location>
        <begin position="1370"/>
        <end position="1387"/>
    </location>
</feature>
<comment type="caution">
    <text evidence="29">The sequence shown here is derived from an EMBL/GenBank/DDBJ whole genome shotgun (WGS) entry which is preliminary data.</text>
</comment>
<dbReference type="Pfam" id="PF04983">
    <property type="entry name" value="RNA_pol_Rpb1_3"/>
    <property type="match status" value="1"/>
</dbReference>
<gene>
    <name evidence="29" type="ORF">DGYR_LOCUS10994</name>
</gene>
<evidence type="ECO:0000256" key="17">
    <source>
        <dbReference type="ARBA" id="ARBA00023180"/>
    </source>
</evidence>
<dbReference type="InterPro" id="IPR007080">
    <property type="entry name" value="RNA_pol_Rpb1_1"/>
</dbReference>
<dbReference type="InterPro" id="IPR002049">
    <property type="entry name" value="LE_dom"/>
</dbReference>
<evidence type="ECO:0000256" key="6">
    <source>
        <dbReference type="ARBA" id="ARBA00022525"/>
    </source>
</evidence>
<dbReference type="PROSITE" id="PS50027">
    <property type="entry name" value="EGF_LAM_2"/>
    <property type="match status" value="5"/>
</dbReference>
<feature type="domain" description="Laminin EGF-like" evidence="27">
    <location>
        <begin position="3228"/>
        <end position="3281"/>
    </location>
</feature>
<dbReference type="InterPro" id="IPR007081">
    <property type="entry name" value="RNA_pol_Rpb1_5"/>
</dbReference>
<dbReference type="SUPFAM" id="SSF64484">
    <property type="entry name" value="beta and beta-prime subunits of DNA dependent RNA-polymerase"/>
    <property type="match status" value="1"/>
</dbReference>
<dbReference type="Pfam" id="PF00052">
    <property type="entry name" value="Laminin_B"/>
    <property type="match status" value="1"/>
</dbReference>
<feature type="region of interest" description="Disordered" evidence="25">
    <location>
        <begin position="2574"/>
        <end position="2608"/>
    </location>
</feature>
<dbReference type="EC" id="2.7.7.6" evidence="23"/>
<feature type="domain" description="Laminin EGF-like" evidence="27">
    <location>
        <begin position="2407"/>
        <end position="2455"/>
    </location>
</feature>
<feature type="coiled-coil region" evidence="24">
    <location>
        <begin position="3422"/>
        <end position="3530"/>
    </location>
</feature>
<feature type="region of interest" description="Disordered" evidence="25">
    <location>
        <begin position="3584"/>
        <end position="3616"/>
    </location>
</feature>
<feature type="disulfide bond" evidence="22">
    <location>
        <begin position="2108"/>
        <end position="2117"/>
    </location>
</feature>
<comment type="similarity">
    <text evidence="3 23">Belongs to the RNA polymerase beta' chain family.</text>
</comment>
<evidence type="ECO:0000256" key="15">
    <source>
        <dbReference type="ARBA" id="ARBA00023157"/>
    </source>
</evidence>
<evidence type="ECO:0000256" key="23">
    <source>
        <dbReference type="RuleBase" id="RU004279"/>
    </source>
</evidence>
<sequence>MDDDLIPSAKINAVTFSFYSSADIESISVKRITQQSSFDGLGLPVANGLHDPLLGPTDDRDVCGTCNLNFIKCPGHFGYIKLTMPVYNPFLFKILVKILNGMCFECHKLRIPQNLCTFLKQEMKLLEQGNVGKVSVLEVIQQNFAPELWEDLIHKYISDDNSEKRTNNDAKSKNISSIQVLVRKRFLRGDFFAKSCPYCKKQNRKLATENNAKIFFTDNIRKSKTKEKDTGIASAHESYLTPMSVEEHLNLLWQHDKELLELMLSGIGTSTTEVFVLGSIPVPPPKFRPTNPVGGQLFEHEQSVIFSKVIQASDNIKKLLTISQSEEDGVTEKFDLNMYPGNSMIDKINYAWLNLQRSVNAIVDSDLDKLSMEKNRGVKQILEKKEGMLRMNMMGKRVNYAARSVISPDPFISANEIGIPYVFATKLTYPQYVTSNNFRALKEAVINGPNIYPGATHVIDEQGAKIVLSRSNKNQREAIAKQLLKPLTSVEGKYGKVAHKVVYRHLKNGDVLLLNRQPSLHRPSIQAHRARVLANEKTLRLHYSNCKAYNADFDGDEMNAHFPQNEIARSEAYNLVATNHHYTVPKDGSPLGGLIQDHMISGVKLSVRGRFFDKQHYYQLITSALSDNHKKLKILPPTILKPKPLWTGKQVITTIILNTIPSNKTPINLYGSAKVSPREWSISENEKYQIDAEKHMDESTVVFREAELLVGVLDKAHYGPTKYGLVHCIYEVYGGQVANDLLTRFARLFTYFLQYAGFTLGISDITCTPYADMKRKKILSRASKIDIAAAARGLDCQSKDVDKLTEEYEKAHYGDGGGLKDLDLCMKQCTDNINSSVTKMLMPHGLYKKFPENNLQLMVESGAKGSKVNCMQISCLLGQIELEGRRPPLMLSGRSLPSFKKYDFSPYAGGFVGGRFLTGIKPQEYFFHCMAGREGLIDTAVKTSRSGYLQRCLIKHLEGICINYDLTVRDHDKSVIQFYYGEDALDITKAQFLHDSQFKFYKDNMSSIVSKKTLKEIESAIDINKANKSWKKVEKIKKRKRNYTEKRVSPFLEYSKTHSKNITLTNFDSIDDFVGAKQKFYQSWFQVKDEIDYSEHEYKFRKIPDPVLTRYKPDRYLGSVSENFYAKVKDYVKKEEELAGVFDQLMYLKAMRALAQPGDAVGLLSAQSIGEPSTQMTLNTFHFAGRGEMNVTLGIPRLREILMVASANIKTPTMSVPLLNTDYAKNQAENLKLKLTKVILNQVMRDIKISEKIITAGNHQNNCRLITIRFRFLPQEIYEKSCYIKRKHIRKFMEKFLNRFADTLQKAAEQLDSNKLLKTDKFKEPKEVDETEENQGNNEEGDDDDDDEKVKKLRLEDANAFDNEASDSASSEDEGEIKEKLDDDDEGYSTADTKAIKREEIISYTYERSEFKWCEVVYKHPLRRRKVDVRSILEEEVKRTVIHKVEGIQRALLSQPKRNEDSQVLTTEGVNVRNMYNYDRILDLNNLLTNDIHAVANIYGIEAANKVIITEIQSVFAVYGITVNYRHLSLIADYMTFEGSYKPFNRMALETSPSPLQRMSFESTMESLRNAVIYGEKDSMISPSSKIIAGKLIEVGSGIFEAIPKTRKNQSKIKNKRLQGGIEPLRRQSATGVTFVKCETAPRTILSNPCQTVVNSKIKYFACISEPSHLLREANANFNVTIDPDITCGTPPADYCINQASTFCDKCDASKNDKKHPLEYLYDTIPNIGSGNEKTWWQSKTWIDYPTPLATNITISMDHAYELQTDFYFQFTTSRPRIAVLEKSDDFGKTWEPLQIYNQKCPKDSVTQIPNDKPDTVVCTQKYSHRLPFSNGRLYFEVVADRFQPFLGTSLTNYEKLYETFDKTKLNSFLTFTDLRLRLEAPNTDGYEFRQDKKDLLRYFYGINDVQLIAGCQCNLHAKYCRKDNGKMACVCSHNTDGISCEKCLPLYNNRPWKAGNYLPYPDGTANECEKCECNDHASSCHYDKALNRGVCDNCTHNTIGNNCESCTAGYYRNISANLNDPGVCLDCDCELSGVVNNDTKCSHLSVLPGQCPCKVQVTGRRCDRCKDQYYGLLLPESKGVCKECACRTLGTVGSSNVCNYENGQCPCKANIGGRSCSICKEGYYSYPQLTTDDCRDCACDRGGSASLVCNKVSGVCTCRLGLSGRNCSTIGKNQFVPYIDGLYSQPIEKSSTCVLTSKIKSSEVKYTGRQFAVCKTGQTAVFDNVNGIERQTMILWEYNLGLRYSTNVTNSWAEVTLELSVLSVDAAISLDYYKNRTNETITPACSQPAGLLKSFSLTNLTSGQAQSWLSSDTVTIDARCQYSAQVKVGQSKDDAASEILIDAILYMPSLINSTVYIANITSKEKLKDCTKRISALSTRDAALQDPDCKTMERGIMAEMVNGALPCACNETGTTGGHQCSPQGGQCPCKPGVMGRMCEVCRPGFFNFTSSGCQLGSYPGEKDESSGGGLQTGVLIAIIIGLAIVLIILIILLWKKCREQCRGNQPYERQELMASDLGLKDPKSPLYSKDVYLGAFNFNESEIKRVHKDNSPEQAISNDTISFVSEPSLKLNLMPAPIQRPKNSEEREEPPPPPTERPSSLPSESNSFDFRDYLSLSDRMSIDMTQAKELYTRDASSQATPSVEAKKLQVEPSAIETKSIASQASEIIELTPTPPRVDDLKTTASQIEVDTASTASQAIVEQDARAIQVGVDQDVQAIQTDRRTLPTKILTSKPTQVTPKVKSTAAQVNRRKLPTPTGPNKSVLEKRVQLLEEALVDSPASSRLPLTQYGPFDEINACECDSFGSKTGVCDYTTGQCPCRTNVAKFGENSTSSDTTERRCKACLPLHWGFSTGKGCSSCNCNKDGSTGSQCADSGQCPCKPTITSRMCDKCEEGFFKFSADGCSACNCSTSGSTGKICDNAGKCTCKLNTEGDKCMKCKSDSFNLRADNPEGCQKCFCFGHGTACKSASGFQKQTLTASSSEIDNWPWAEINGRRDFKRASWTGDFLPAYGNKLAFEVQSSNPIKYEGAVIYMTGDIKGEDVTTFYKLEAQTITPTFKQISVVLHHSQWYLNDTTVIDSFSFSGVLAMLKSLYVKTRIGSQLISFRNIRLDSAVEGTSGEVSTSVEECQCTATKKVGGKSCASCSKGNWRGKATSNSPYNACVNCDCKFPATSPPSCNETTGICLDCKNGTKGDKCDTCSANVDGKDSSCQTCLSGFWGPFREGCLPCKCNKDGTVQADCAGNTCKCDQKTGKCQCRINVVGDKCDECKDNFYDLANTCKVCDSCYGRVDVEVVKVRELNQNLSDYVEILQTNDNNTVLGPFAYRLSNTVESMAKLISFLSTATTLENRVSSDISRLNSTMQLFRVKIDEEIPKILATANKSVIKAEECLTEGKTTLDETLQLTNLTVRMLDESVWDQLYTLRNLADSLTAAEKQLQDLSSSATGDLTSTTSIVQKIRNDANKAKKDADEALKVAKDIVKRHEELKSELVKLEEKSNTAIHESNANLENTKKLKNDATDTERRAMEAKNEAEKIADIGTNVKALQDRATALNTRSGDVKAQSDTEKGKAASIVARVAEANKEASKLKNDAEKRADSAKNILSKTSTSHTTAKDAQQLEKESFDSATNMLDIMKNFGTKSTAIKKEADDALATVTKVQSQAEDATRVSKSIQTQLTPANTNSASALQIANEAKTLANKQKDELESTKNISDILSNQADELVPSAIEQANNVTKLNASHIMPAVERTDSAQKLTENLINLSQQAAGSVENVTTSTEKTDKDLKDIMKRLSAVKHLDSSSLEKLAKDVEDSKLALAKLNLEDIVKNLKEAVDAQNVIITEMKTREQVLSKRVNQIRDASEQLKRGTA</sequence>
<dbReference type="InterPro" id="IPR038120">
    <property type="entry name" value="Rpb1_funnel_sf"/>
</dbReference>
<comment type="function">
    <text evidence="21">DNA-dependent RNA polymerase catalyzes the transcription of DNA into RNA using the four ribonucleoside triphosphates as substrates. Largest and catalytic core component of RNA polymerase I which synthesizes ribosomal RNA precursors. Forms the polymerase active center together with the second largest subunit. A single stranded DNA template strand of the promoter is positioned within the central active site cleft of Pol I. A bridging helix emanates from RPA1 and crosses the cleft near the catalytic site and is thought to promote translocation of Pol I by acting as a ratchet that moves the RNA-DNA hybrid through the active site by switching from straight to bent conformations at each step of nucleotide addition.</text>
</comment>
<dbReference type="GO" id="GO:0003899">
    <property type="term" value="F:DNA-directed RNA polymerase activity"/>
    <property type="evidence" value="ECO:0007669"/>
    <property type="project" value="UniProtKB-EC"/>
</dbReference>
<evidence type="ECO:0000256" key="20">
    <source>
        <dbReference type="ARBA" id="ARBA00048552"/>
    </source>
</evidence>
<dbReference type="EMBL" id="CAJFCJ010000019">
    <property type="protein sequence ID" value="CAD5123307.1"/>
    <property type="molecule type" value="Genomic_DNA"/>
</dbReference>
<dbReference type="InterPro" id="IPR044893">
    <property type="entry name" value="RNA_pol_Rpb1_clamp_domain"/>
</dbReference>
<dbReference type="Gene3D" id="2.40.40.20">
    <property type="match status" value="1"/>
</dbReference>
<dbReference type="Gene3D" id="1.10.357.120">
    <property type="match status" value="1"/>
</dbReference>
<dbReference type="Gene3D" id="2.60.120.260">
    <property type="entry name" value="Galactose-binding domain-like"/>
    <property type="match status" value="1"/>
</dbReference>
<feature type="disulfide bond" evidence="22">
    <location>
        <begin position="2906"/>
        <end position="2918"/>
    </location>
</feature>
<feature type="compositionally biased region" description="Acidic residues" evidence="25">
    <location>
        <begin position="1329"/>
        <end position="1347"/>
    </location>
</feature>
<keyword evidence="7" id="KW-0597">Phosphoprotein</keyword>
<keyword evidence="26" id="KW-0812">Transmembrane</keyword>
<dbReference type="PROSITE" id="PS01248">
    <property type="entry name" value="EGF_LAM_1"/>
    <property type="match status" value="3"/>
</dbReference>
<evidence type="ECO:0000313" key="30">
    <source>
        <dbReference type="Proteomes" id="UP000549394"/>
    </source>
</evidence>
<dbReference type="FunFam" id="2.10.25.10:FF:000074">
    <property type="entry name" value="Laminin subunit alpha"/>
    <property type="match status" value="1"/>
</dbReference>
<dbReference type="FunFam" id="2.40.40.20:FF:000019">
    <property type="entry name" value="DNA-directed RNA polymerase II subunit RPB1"/>
    <property type="match status" value="1"/>
</dbReference>
<evidence type="ECO:0000256" key="11">
    <source>
        <dbReference type="ARBA" id="ARBA00022729"/>
    </source>
</evidence>
<dbReference type="Pfam" id="PF24973">
    <property type="entry name" value="EGF_LMN_ATRN"/>
    <property type="match status" value="1"/>
</dbReference>
<keyword evidence="6" id="KW-0964">Secreted</keyword>
<protein>
    <recommendedName>
        <fullName evidence="23">DNA-directed RNA polymerase subunit</fullName>
        <ecNumber evidence="23">2.7.7.6</ecNumber>
    </recommendedName>
</protein>
<dbReference type="Gene3D" id="1.10.150.390">
    <property type="match status" value="1"/>
</dbReference>
<dbReference type="OrthoDB" id="270392at2759"/>
<keyword evidence="18" id="KW-0539">Nucleus</keyword>
<dbReference type="Gene3D" id="6.10.250.2940">
    <property type="match status" value="1"/>
</dbReference>
<feature type="region of interest" description="Disordered" evidence="25">
    <location>
        <begin position="1322"/>
        <end position="1348"/>
    </location>
</feature>
<dbReference type="FunFam" id="1.10.274.100:FF:000012">
    <property type="entry name" value="DNA-directed RNA polymerase subunit"/>
    <property type="match status" value="1"/>
</dbReference>
<dbReference type="InterPro" id="IPR015699">
    <property type="entry name" value="DNA-dir_RNA_pol1_lsu_N"/>
</dbReference>
<feature type="domain" description="Laminin EGF-like" evidence="27">
    <location>
        <begin position="2085"/>
        <end position="2137"/>
    </location>
</feature>
<dbReference type="Gene3D" id="1.10.274.100">
    <property type="entry name" value="RNA polymerase Rpb1, domain 3"/>
    <property type="match status" value="1"/>
</dbReference>
<feature type="domain" description="Laminin EGF-like" evidence="27">
    <location>
        <begin position="2906"/>
        <end position="2955"/>
    </location>
</feature>
<reference evidence="29 30" key="1">
    <citation type="submission" date="2020-08" db="EMBL/GenBank/DDBJ databases">
        <authorList>
            <person name="Hejnol A."/>
        </authorList>
    </citation>
    <scope>NUCLEOTIDE SEQUENCE [LARGE SCALE GENOMIC DNA]</scope>
</reference>
<keyword evidence="11" id="KW-0732">Signal</keyword>
<dbReference type="Gene3D" id="2.10.25.10">
    <property type="entry name" value="Laminin"/>
    <property type="match status" value="7"/>
</dbReference>
<organism evidence="29 30">
    <name type="scientific">Dimorphilus gyrociliatus</name>
    <dbReference type="NCBI Taxonomy" id="2664684"/>
    <lineage>
        <taxon>Eukaryota</taxon>
        <taxon>Metazoa</taxon>
        <taxon>Spiralia</taxon>
        <taxon>Lophotrochozoa</taxon>
        <taxon>Annelida</taxon>
        <taxon>Polychaeta</taxon>
        <taxon>Polychaeta incertae sedis</taxon>
        <taxon>Dinophilidae</taxon>
        <taxon>Dimorphilus</taxon>
    </lineage>
</organism>
<dbReference type="Pfam" id="PF00623">
    <property type="entry name" value="RNA_pol_Rpb1_2"/>
    <property type="match status" value="1"/>
</dbReference>
<dbReference type="InterPro" id="IPR000034">
    <property type="entry name" value="Laminin_IV"/>
</dbReference>
<keyword evidence="16 23" id="KW-0804">Transcription</keyword>
<evidence type="ECO:0000256" key="21">
    <source>
        <dbReference type="ARBA" id="ARBA00053996"/>
    </source>
</evidence>
<dbReference type="CDD" id="cd01435">
    <property type="entry name" value="RNAP_I_RPA1_N"/>
    <property type="match status" value="1"/>
</dbReference>
<feature type="domain" description="Laminin N-terminal" evidence="28">
    <location>
        <begin position="1659"/>
        <end position="1911"/>
    </location>
</feature>
<feature type="disulfide bond" evidence="22">
    <location>
        <begin position="3256"/>
        <end position="3265"/>
    </location>
</feature>
<dbReference type="InterPro" id="IPR000722">
    <property type="entry name" value="RNA_pol_asu"/>
</dbReference>
<feature type="compositionally biased region" description="Basic and acidic residues" evidence="25">
    <location>
        <begin position="3584"/>
        <end position="3596"/>
    </location>
</feature>
<dbReference type="InterPro" id="IPR047107">
    <property type="entry name" value="DNA-dir_RNA_pol1_lsu_C"/>
</dbReference>
<evidence type="ECO:0000256" key="26">
    <source>
        <dbReference type="SAM" id="Phobius"/>
    </source>
</evidence>
<evidence type="ECO:0000256" key="22">
    <source>
        <dbReference type="PROSITE-ProRule" id="PRU00460"/>
    </source>
</evidence>
<evidence type="ECO:0000256" key="24">
    <source>
        <dbReference type="SAM" id="Coils"/>
    </source>
</evidence>
<evidence type="ECO:0000256" key="1">
    <source>
        <dbReference type="ARBA" id="ARBA00004604"/>
    </source>
</evidence>
<keyword evidence="24" id="KW-0175">Coiled coil</keyword>
<evidence type="ECO:0000256" key="9">
    <source>
        <dbReference type="ARBA" id="ARBA00022695"/>
    </source>
</evidence>
<evidence type="ECO:0000256" key="13">
    <source>
        <dbReference type="ARBA" id="ARBA00022833"/>
    </source>
</evidence>
<feature type="domain" description="Laminin EGF-like" evidence="27">
    <location>
        <begin position="2859"/>
        <end position="2905"/>
    </location>
</feature>
<keyword evidence="12" id="KW-0677">Repeat</keyword>
<dbReference type="InterPro" id="IPR042102">
    <property type="entry name" value="RNA_pol_Rpb1_3_sf"/>
</dbReference>
<comment type="catalytic activity">
    <reaction evidence="20 23">
        <text>RNA(n) + a ribonucleoside 5'-triphosphate = RNA(n+1) + diphosphate</text>
        <dbReference type="Rhea" id="RHEA:21248"/>
        <dbReference type="Rhea" id="RHEA-COMP:14527"/>
        <dbReference type="Rhea" id="RHEA-COMP:17342"/>
        <dbReference type="ChEBI" id="CHEBI:33019"/>
        <dbReference type="ChEBI" id="CHEBI:61557"/>
        <dbReference type="ChEBI" id="CHEBI:140395"/>
        <dbReference type="EC" id="2.7.7.6"/>
    </reaction>
</comment>
<accession>A0A7I8W6K9</accession>
<feature type="disulfide bond" evidence="22">
    <location>
        <begin position="2926"/>
        <end position="2935"/>
    </location>
</feature>
<evidence type="ECO:0000256" key="18">
    <source>
        <dbReference type="ARBA" id="ARBA00023242"/>
    </source>
</evidence>
<dbReference type="SUPFAM" id="SSF57196">
    <property type="entry name" value="EGF/Laminin"/>
    <property type="match status" value="5"/>
</dbReference>
<feature type="disulfide bond" evidence="22">
    <location>
        <begin position="2859"/>
        <end position="2871"/>
    </location>
</feature>
<evidence type="ECO:0000256" key="19">
    <source>
        <dbReference type="ARBA" id="ARBA00023292"/>
    </source>
</evidence>
<feature type="disulfide bond" evidence="22">
    <location>
        <begin position="2429"/>
        <end position="2438"/>
    </location>
</feature>
<feature type="disulfide bond" evidence="22">
    <location>
        <begin position="2879"/>
        <end position="2888"/>
    </location>
</feature>
<proteinExistence type="inferred from homology"/>
<evidence type="ECO:0000256" key="12">
    <source>
        <dbReference type="ARBA" id="ARBA00022737"/>
    </source>
</evidence>
<keyword evidence="13" id="KW-0862">Zinc</keyword>
<dbReference type="InterPro" id="IPR006592">
    <property type="entry name" value="RNA_pol_N"/>
</dbReference>
<dbReference type="CDD" id="cd02735">
    <property type="entry name" value="RNAP_I_Rpa1_C"/>
    <property type="match status" value="1"/>
</dbReference>
<evidence type="ECO:0000256" key="10">
    <source>
        <dbReference type="ARBA" id="ARBA00022723"/>
    </source>
</evidence>
<dbReference type="GO" id="GO:0005736">
    <property type="term" value="C:RNA polymerase I complex"/>
    <property type="evidence" value="ECO:0007669"/>
    <property type="project" value="UniProtKB-ARBA"/>
</dbReference>
<keyword evidence="14" id="KW-0460">Magnesium</keyword>
<feature type="region of interest" description="Disordered" evidence="25">
    <location>
        <begin position="2734"/>
        <end position="2761"/>
    </location>
</feature>
<dbReference type="Pfam" id="PF04997">
    <property type="entry name" value="RNA_pol_Rpb1_1"/>
    <property type="match status" value="1"/>
</dbReference>
<dbReference type="InterPro" id="IPR008211">
    <property type="entry name" value="Laminin_N"/>
</dbReference>
<evidence type="ECO:0000259" key="27">
    <source>
        <dbReference type="PROSITE" id="PS50027"/>
    </source>
</evidence>
<keyword evidence="19 22" id="KW-0424">Laminin EGF-like domain</keyword>
<evidence type="ECO:0000256" key="16">
    <source>
        <dbReference type="ARBA" id="ARBA00023163"/>
    </source>
</evidence>
<dbReference type="Gene3D" id="3.30.1490.180">
    <property type="entry name" value="RNA polymerase ii"/>
    <property type="match status" value="1"/>
</dbReference>
<dbReference type="SMART" id="SM00180">
    <property type="entry name" value="EGF_Lam"/>
    <property type="match status" value="11"/>
</dbReference>
<feature type="transmembrane region" description="Helical" evidence="26">
    <location>
        <begin position="2340"/>
        <end position="2359"/>
    </location>
</feature>
<dbReference type="PANTHER" id="PTHR19376">
    <property type="entry name" value="DNA-DIRECTED RNA POLYMERASE"/>
    <property type="match status" value="1"/>
</dbReference>
<dbReference type="SMART" id="SM00136">
    <property type="entry name" value="LamNT"/>
    <property type="match status" value="1"/>
</dbReference>
<evidence type="ECO:0000256" key="4">
    <source>
        <dbReference type="ARBA" id="ARBA00011251"/>
    </source>
</evidence>
<dbReference type="GO" id="GO:0046872">
    <property type="term" value="F:metal ion binding"/>
    <property type="evidence" value="ECO:0007669"/>
    <property type="project" value="UniProtKB-KW"/>
</dbReference>
<comment type="subunit">
    <text evidence="4">Component of the RNA polymerase I (Pol I) complex consisting of at least 13 subunits.</text>
</comment>
<dbReference type="GO" id="GO:0005576">
    <property type="term" value="C:extracellular region"/>
    <property type="evidence" value="ECO:0007669"/>
    <property type="project" value="UniProtKB-SubCell"/>
</dbReference>
<dbReference type="GO" id="GO:0006351">
    <property type="term" value="P:DNA-templated transcription"/>
    <property type="evidence" value="ECO:0007669"/>
    <property type="project" value="InterPro"/>
</dbReference>
<dbReference type="Pfam" id="PF05000">
    <property type="entry name" value="RNA_pol_Rpb1_4"/>
    <property type="match status" value="1"/>
</dbReference>
<keyword evidence="10" id="KW-0479">Metal-binding</keyword>
<feature type="region of interest" description="Disordered" evidence="25">
    <location>
        <begin position="1361"/>
        <end position="1389"/>
    </location>
</feature>
<comment type="caution">
    <text evidence="22">Lacks conserved residue(s) required for the propagation of feature annotation.</text>
</comment>
<evidence type="ECO:0000256" key="5">
    <source>
        <dbReference type="ARBA" id="ARBA00022478"/>
    </source>
</evidence>
<evidence type="ECO:0000313" key="29">
    <source>
        <dbReference type="EMBL" id="CAD5123307.1"/>
    </source>
</evidence>
<dbReference type="GO" id="GO:0003677">
    <property type="term" value="F:DNA binding"/>
    <property type="evidence" value="ECO:0007669"/>
    <property type="project" value="InterPro"/>
</dbReference>
<dbReference type="InterPro" id="IPR007066">
    <property type="entry name" value="RNA_pol_Rpb1_3"/>
</dbReference>
<evidence type="ECO:0000256" key="7">
    <source>
        <dbReference type="ARBA" id="ARBA00022553"/>
    </source>
</evidence>
<dbReference type="Pfam" id="PF00053">
    <property type="entry name" value="EGF_laminin"/>
    <property type="match status" value="10"/>
</dbReference>
<keyword evidence="9 23" id="KW-0548">Nucleotidyltransferase</keyword>
<feature type="transmembrane region" description="Helical" evidence="26">
    <location>
        <begin position="2474"/>
        <end position="2494"/>
    </location>
</feature>
<evidence type="ECO:0000256" key="8">
    <source>
        <dbReference type="ARBA" id="ARBA00022679"/>
    </source>
</evidence>
<keyword evidence="26" id="KW-0472">Membrane</keyword>
<dbReference type="InterPro" id="IPR007083">
    <property type="entry name" value="RNA_pol_Rpb1_4"/>
</dbReference>
<keyword evidence="17" id="KW-0325">Glycoprotein</keyword>
<dbReference type="Pfam" id="PF00055">
    <property type="entry name" value="Laminin_N"/>
    <property type="match status" value="1"/>
</dbReference>
<dbReference type="Proteomes" id="UP000549394">
    <property type="component" value="Unassembled WGS sequence"/>
</dbReference>
<dbReference type="PRINTS" id="PR00011">
    <property type="entry name" value="EGFLAMININ"/>
</dbReference>
<evidence type="ECO:0000256" key="14">
    <source>
        <dbReference type="ARBA" id="ARBA00022842"/>
    </source>
</evidence>
<dbReference type="CDD" id="cd00055">
    <property type="entry name" value="EGF_Lam"/>
    <property type="match status" value="11"/>
</dbReference>
<dbReference type="Gene3D" id="2.170.300.10">
    <property type="entry name" value="Tie2 ligand-binding domain superfamily"/>
    <property type="match status" value="3"/>
</dbReference>
<dbReference type="PANTHER" id="PTHR19376:SF11">
    <property type="entry name" value="DNA-DIRECTED RNA POLYMERASE I SUBUNIT RPA1"/>
    <property type="match status" value="1"/>
</dbReference>
<dbReference type="Gene3D" id="4.10.860.120">
    <property type="entry name" value="RNA polymerase II, clamp domain"/>
    <property type="match status" value="1"/>
</dbReference>
<evidence type="ECO:0000256" key="25">
    <source>
        <dbReference type="SAM" id="MobiDB-lite"/>
    </source>
</evidence>
<evidence type="ECO:0000256" key="3">
    <source>
        <dbReference type="ARBA" id="ARBA00006460"/>
    </source>
</evidence>
<keyword evidence="8 23" id="KW-0808">Transferase</keyword>
<dbReference type="Pfam" id="PF04998">
    <property type="entry name" value="RNA_pol_Rpb1_5"/>
    <property type="match status" value="1"/>
</dbReference>
<keyword evidence="5 23" id="KW-0240">DNA-directed RNA polymerase</keyword>
<comment type="subcellular location">
    <subcellularLocation>
        <location evidence="1">Nucleus</location>
        <location evidence="1">Nucleolus</location>
    </subcellularLocation>
    <subcellularLocation>
        <location evidence="2">Secreted</location>
    </subcellularLocation>
</comment>
<dbReference type="InterPro" id="IPR045867">
    <property type="entry name" value="DNA-dir_RpoC_beta_prime"/>
</dbReference>
<feature type="compositionally biased region" description="Polar residues" evidence="25">
    <location>
        <begin position="3599"/>
        <end position="3613"/>
    </location>
</feature>
<dbReference type="Gene3D" id="3.30.70.2850">
    <property type="match status" value="1"/>
</dbReference>
<dbReference type="Gene3D" id="1.10.132.30">
    <property type="match status" value="1"/>
</dbReference>
<keyword evidence="15 22" id="KW-1015">Disulfide bond</keyword>
<keyword evidence="30" id="KW-1185">Reference proteome</keyword>
<keyword evidence="26" id="KW-1133">Transmembrane helix</keyword>
<name>A0A7I8W6K9_9ANNE</name>
<evidence type="ECO:0000256" key="2">
    <source>
        <dbReference type="ARBA" id="ARBA00004613"/>
    </source>
</evidence>
<dbReference type="SMART" id="SM00663">
    <property type="entry name" value="RPOLA_N"/>
    <property type="match status" value="1"/>
</dbReference>